<feature type="domain" description="HTH myb-type" evidence="6">
    <location>
        <begin position="651"/>
        <end position="704"/>
    </location>
</feature>
<name>A0A0F7SMZ7_PHARH</name>
<feature type="compositionally biased region" description="Basic and acidic residues" evidence="4">
    <location>
        <begin position="237"/>
        <end position="262"/>
    </location>
</feature>
<dbReference type="PROSITE" id="PS51294">
    <property type="entry name" value="HTH_MYB"/>
    <property type="match status" value="1"/>
</dbReference>
<dbReference type="SMART" id="SM00717">
    <property type="entry name" value="SANT"/>
    <property type="match status" value="3"/>
</dbReference>
<evidence type="ECO:0000256" key="1">
    <source>
        <dbReference type="ARBA" id="ARBA00004123"/>
    </source>
</evidence>
<sequence length="979" mass="109587">MPESKKRFAIPAFVDSASALPPPPPPSSTASSSVSFLEPAKKKRKKDKSESKDKEKKDRKKKKRRTHHDKNDQVVAKHHADRENNGQDDDDDEDEDDHEDQGNGNQVPVEGDEGAALALIGLSQPALDDVPDVSDAQMEDILAEDDEEGEGEGDMQTVHAEEEPTVEAEEGQDHSIDPSTLEHQLSGQEEADELLESYQHTFTSDEATALAAAVAEEEEPSMQDIVSAIQSHNELHDVEHQDQEQDQDQEHHQEHTHDEHDPNAAAAVDPSLYVVDFSSIIANATSDSDVNLMRALQDLDAAGAHSEETDVAHQIQQQLLQHHLQHNLATHQDDPLHEHHDLHHEADYPVGVDHEAYGQEEYDPHQDHHHIGDHELDDQHIHDHHDQIDDHHHHHHHLHHNLHHDVHSLHHDPTSFEAHYPEAEEDLSLPSAPNPDLVDQGEVSGQAGGRKLSTKKKQRGSKDGGLVQDPTGQDSSVGEPDLGAGPTIDDDSVGSGQQGAESELGHHPAAVIGLSNGGVEQTGLEYTTDQTVAAQVAGFHHHAQMEGQSAEHASMLSDKWLNAGQLAKLVETTGLRYKKGKFSHVEEIDLRNALDGYKAMHNLDHDQLTQIVFAKGKKAREANATFWSEITRKVAERPIIAVYHHVRRMCHPLRNQGPWRKEEDEKLKAAVAEVGQLWEKVEGLVGRMAGDCRDRFRNHIEHNTGGRVRGSWTPQEEEELSRIIKEMTTDQGKSADNDVFWGAVSEKMGYKRSRQQCRIKWQDGLHKKLKCNGTKPKWSKNDAYILIQKVVSLSVQHETEIEWRLLPDEDWHLWSGHILKKRYLKLKGDIEGSADMPYHELIGHLAQKFSVPPAEDHHARISSSRTRKRPEYIMPNELIDEDDHELDHEHEHAHNHEHPHAHELGQHLHDATQYHLGDGVEYHDDGTGGVVGGVGDVGVGGVGVGGDEMLMDPMERISLDQQIQQQLEEQMGQLEGMDE</sequence>
<feature type="region of interest" description="Disordered" evidence="4">
    <location>
        <begin position="388"/>
        <end position="503"/>
    </location>
</feature>
<organism evidence="7">
    <name type="scientific">Phaffia rhodozyma</name>
    <name type="common">Yeast</name>
    <name type="synonym">Xanthophyllomyces dendrorhous</name>
    <dbReference type="NCBI Taxonomy" id="264483"/>
    <lineage>
        <taxon>Eukaryota</taxon>
        <taxon>Fungi</taxon>
        <taxon>Dikarya</taxon>
        <taxon>Basidiomycota</taxon>
        <taxon>Agaricomycotina</taxon>
        <taxon>Tremellomycetes</taxon>
        <taxon>Cystofilobasidiales</taxon>
        <taxon>Mrakiaceae</taxon>
        <taxon>Phaffia</taxon>
    </lineage>
</organism>
<evidence type="ECO:0000259" key="6">
    <source>
        <dbReference type="PROSITE" id="PS51294"/>
    </source>
</evidence>
<feature type="compositionally biased region" description="Acidic residues" evidence="4">
    <location>
        <begin position="129"/>
        <end position="153"/>
    </location>
</feature>
<keyword evidence="2" id="KW-0238">DNA-binding</keyword>
<feature type="compositionally biased region" description="Basic residues" evidence="4">
    <location>
        <begin position="57"/>
        <end position="68"/>
    </location>
</feature>
<dbReference type="GO" id="GO:0005634">
    <property type="term" value="C:nucleus"/>
    <property type="evidence" value="ECO:0007669"/>
    <property type="project" value="UniProtKB-SubCell"/>
</dbReference>
<dbReference type="InterPro" id="IPR051651">
    <property type="entry name" value="DMTF1_DNA-bind_reg"/>
</dbReference>
<dbReference type="AlphaFoldDB" id="A0A0F7SMZ7"/>
<proteinExistence type="predicted"/>
<comment type="subcellular location">
    <subcellularLocation>
        <location evidence="1">Nucleus</location>
    </subcellularLocation>
</comment>
<dbReference type="SUPFAM" id="SSF46689">
    <property type="entry name" value="Homeodomain-like"/>
    <property type="match status" value="2"/>
</dbReference>
<feature type="region of interest" description="Disordered" evidence="4">
    <location>
        <begin position="14"/>
        <end position="192"/>
    </location>
</feature>
<dbReference type="EMBL" id="LN483345">
    <property type="protein sequence ID" value="CDZ98477.1"/>
    <property type="molecule type" value="Genomic_DNA"/>
</dbReference>
<feature type="compositionally biased region" description="Basic residues" evidence="4">
    <location>
        <begin position="392"/>
        <end position="402"/>
    </location>
</feature>
<evidence type="ECO:0000313" key="7">
    <source>
        <dbReference type="EMBL" id="CDZ98477.1"/>
    </source>
</evidence>
<dbReference type="GO" id="GO:0000976">
    <property type="term" value="F:transcription cis-regulatory region binding"/>
    <property type="evidence" value="ECO:0007669"/>
    <property type="project" value="TreeGrafter"/>
</dbReference>
<keyword evidence="3" id="KW-0539">Nucleus</keyword>
<feature type="compositionally biased region" description="Acidic residues" evidence="4">
    <location>
        <begin position="86"/>
        <end position="99"/>
    </location>
</feature>
<dbReference type="GO" id="GO:0003700">
    <property type="term" value="F:DNA-binding transcription factor activity"/>
    <property type="evidence" value="ECO:0007669"/>
    <property type="project" value="TreeGrafter"/>
</dbReference>
<dbReference type="PANTHER" id="PTHR46380">
    <property type="entry name" value="CYCLIN-D-BINDING MYB-LIKE TRANSCRIPTION FACTOR 1"/>
    <property type="match status" value="1"/>
</dbReference>
<dbReference type="Gene3D" id="1.10.10.60">
    <property type="entry name" value="Homeodomain-like"/>
    <property type="match status" value="2"/>
</dbReference>
<evidence type="ECO:0000256" key="4">
    <source>
        <dbReference type="SAM" id="MobiDB-lite"/>
    </source>
</evidence>
<dbReference type="CDD" id="cd00167">
    <property type="entry name" value="SANT"/>
    <property type="match status" value="1"/>
</dbReference>
<protein>
    <submittedName>
        <fullName evidence="7">RNA polymerase I termination factor, Myb superfamily</fullName>
    </submittedName>
</protein>
<reference evidence="7" key="1">
    <citation type="submission" date="2014-08" db="EMBL/GenBank/DDBJ databases">
        <authorList>
            <person name="Sharma Rahul"/>
            <person name="Thines Marco"/>
        </authorList>
    </citation>
    <scope>NUCLEOTIDE SEQUENCE</scope>
</reference>
<dbReference type="PROSITE" id="PS50090">
    <property type="entry name" value="MYB_LIKE"/>
    <property type="match status" value="2"/>
</dbReference>
<dbReference type="InterPro" id="IPR009057">
    <property type="entry name" value="Homeodomain-like_sf"/>
</dbReference>
<dbReference type="InterPro" id="IPR001005">
    <property type="entry name" value="SANT/Myb"/>
</dbReference>
<feature type="region of interest" description="Disordered" evidence="4">
    <location>
        <begin position="237"/>
        <end position="263"/>
    </location>
</feature>
<evidence type="ECO:0000259" key="5">
    <source>
        <dbReference type="PROSITE" id="PS50090"/>
    </source>
</evidence>
<dbReference type="Pfam" id="PF00249">
    <property type="entry name" value="Myb_DNA-binding"/>
    <property type="match status" value="2"/>
</dbReference>
<dbReference type="InterPro" id="IPR017930">
    <property type="entry name" value="Myb_dom"/>
</dbReference>
<dbReference type="PANTHER" id="PTHR46380:SF2">
    <property type="entry name" value="CYCLIN-D-BINDING MYB-LIKE TRANSCRIPTION FACTOR 1"/>
    <property type="match status" value="1"/>
</dbReference>
<feature type="domain" description="Myb-like" evidence="5">
    <location>
        <begin position="651"/>
        <end position="700"/>
    </location>
</feature>
<evidence type="ECO:0000256" key="3">
    <source>
        <dbReference type="ARBA" id="ARBA00023242"/>
    </source>
</evidence>
<evidence type="ECO:0000256" key="2">
    <source>
        <dbReference type="ARBA" id="ARBA00023125"/>
    </source>
</evidence>
<feature type="domain" description="Myb-like" evidence="5">
    <location>
        <begin position="704"/>
        <end position="765"/>
    </location>
</feature>
<accession>A0A0F7SMZ7</accession>
<feature type="compositionally biased region" description="Basic and acidic residues" evidence="4">
    <location>
        <begin position="47"/>
        <end position="56"/>
    </location>
</feature>
<feature type="compositionally biased region" description="Basic and acidic residues" evidence="4">
    <location>
        <begin position="403"/>
        <end position="422"/>
    </location>
</feature>
<feature type="compositionally biased region" description="Polar residues" evidence="4">
    <location>
        <begin position="177"/>
        <end position="187"/>
    </location>
</feature>